<keyword evidence="2" id="KW-1185">Reference proteome</keyword>
<reference evidence="1" key="1">
    <citation type="submission" date="2022-03" db="EMBL/GenBank/DDBJ databases">
        <title>The complete genome sequence of a Methyloterrigena soli.</title>
        <authorList>
            <person name="Zi Z."/>
        </authorList>
    </citation>
    <scope>NUCLEOTIDE SEQUENCE</scope>
    <source>
        <strain evidence="1">M48</strain>
    </source>
</reference>
<name>A0AA41QHZ6_9HYPH</name>
<dbReference type="RefSeq" id="WP_281734517.1">
    <property type="nucleotide sequence ID" value="NZ_JAKETQ010000001.1"/>
</dbReference>
<accession>A0AA41QHZ6</accession>
<evidence type="ECO:0000313" key="2">
    <source>
        <dbReference type="Proteomes" id="UP001156140"/>
    </source>
</evidence>
<gene>
    <name evidence="1" type="ORF">ML536_00045</name>
</gene>
<comment type="caution">
    <text evidence="1">The sequence shown here is derived from an EMBL/GenBank/DDBJ whole genome shotgun (WGS) entry which is preliminary data.</text>
</comment>
<dbReference type="AlphaFoldDB" id="A0AA41QHZ6"/>
<dbReference type="Proteomes" id="UP001156140">
    <property type="component" value="Unassembled WGS sequence"/>
</dbReference>
<sequence length="75" mass="8224">MIKMKWAAELYLGRDRSTALALGPKRFRSAANAIRFAIQRAAPVSLRGAMLVVGKHEFGPSEIARFHRALTASNA</sequence>
<dbReference type="EMBL" id="JALAZD010000001">
    <property type="protein sequence ID" value="MCI0125206.1"/>
    <property type="molecule type" value="Genomic_DNA"/>
</dbReference>
<proteinExistence type="predicted"/>
<organism evidence="1 2">
    <name type="scientific">Paradevosia shaoguanensis</name>
    <dbReference type="NCBI Taxonomy" id="1335043"/>
    <lineage>
        <taxon>Bacteria</taxon>
        <taxon>Pseudomonadati</taxon>
        <taxon>Pseudomonadota</taxon>
        <taxon>Alphaproteobacteria</taxon>
        <taxon>Hyphomicrobiales</taxon>
        <taxon>Devosiaceae</taxon>
        <taxon>Paradevosia</taxon>
    </lineage>
</organism>
<evidence type="ECO:0000313" key="1">
    <source>
        <dbReference type="EMBL" id="MCI0125206.1"/>
    </source>
</evidence>
<protein>
    <submittedName>
        <fullName evidence="1">Uncharacterized protein</fullName>
    </submittedName>
</protein>